<dbReference type="Pfam" id="PF14270">
    <property type="entry name" value="DUF4358"/>
    <property type="match status" value="1"/>
</dbReference>
<dbReference type="EMBL" id="DVFO01000065">
    <property type="protein sequence ID" value="HIQ61230.1"/>
    <property type="molecule type" value="Genomic_DNA"/>
</dbReference>
<reference evidence="2" key="2">
    <citation type="journal article" date="2021" name="PeerJ">
        <title>Extensive microbial diversity within the chicken gut microbiome revealed by metagenomics and culture.</title>
        <authorList>
            <person name="Gilroy R."/>
            <person name="Ravi A."/>
            <person name="Getino M."/>
            <person name="Pursley I."/>
            <person name="Horton D.L."/>
            <person name="Alikhan N.F."/>
            <person name="Baker D."/>
            <person name="Gharbi K."/>
            <person name="Hall N."/>
            <person name="Watson M."/>
            <person name="Adriaenssens E.M."/>
            <person name="Foster-Nyarko E."/>
            <person name="Jarju S."/>
            <person name="Secka A."/>
            <person name="Antonio M."/>
            <person name="Oren A."/>
            <person name="Chaudhuri R.R."/>
            <person name="La Ragione R."/>
            <person name="Hildebrand F."/>
            <person name="Pallen M.J."/>
        </authorList>
    </citation>
    <scope>NUCLEOTIDE SEQUENCE</scope>
    <source>
        <strain evidence="2">ChiGjej2B2-12916</strain>
    </source>
</reference>
<feature type="chain" id="PRO_5039378897" evidence="1">
    <location>
        <begin position="24"/>
        <end position="157"/>
    </location>
</feature>
<feature type="signal peptide" evidence="1">
    <location>
        <begin position="1"/>
        <end position="23"/>
    </location>
</feature>
<gene>
    <name evidence="2" type="ORF">IAD31_06505</name>
</gene>
<reference evidence="2" key="1">
    <citation type="submission" date="2020-10" db="EMBL/GenBank/DDBJ databases">
        <authorList>
            <person name="Gilroy R."/>
        </authorList>
    </citation>
    <scope>NUCLEOTIDE SEQUENCE</scope>
    <source>
        <strain evidence="2">ChiGjej2B2-12916</strain>
    </source>
</reference>
<proteinExistence type="predicted"/>
<evidence type="ECO:0000313" key="2">
    <source>
        <dbReference type="EMBL" id="HIQ61230.1"/>
    </source>
</evidence>
<comment type="caution">
    <text evidence="2">The sequence shown here is derived from an EMBL/GenBank/DDBJ whole genome shotgun (WGS) entry which is preliminary data.</text>
</comment>
<sequence>MRKKLAVLFAALLAVSLVGCSNSAPKTSSGYTVDDAQVLLDAGVFDGEMGEIDLDTVAMLYDIDRDTIQDGVSYLASNTSVSADELTILVLTDEEAAKTAETACEKRLDHQLKTAKNYTPAAVPRLEGGVIRRQGNTVLLAVGDPSKLPGVVDQLGN</sequence>
<dbReference type="Proteomes" id="UP000886879">
    <property type="component" value="Unassembled WGS sequence"/>
</dbReference>
<dbReference type="PROSITE" id="PS51257">
    <property type="entry name" value="PROKAR_LIPOPROTEIN"/>
    <property type="match status" value="1"/>
</dbReference>
<accession>A0A9D0YUQ0</accession>
<protein>
    <submittedName>
        <fullName evidence="2">DUF4358 domain-containing protein</fullName>
    </submittedName>
</protein>
<dbReference type="InterPro" id="IPR025648">
    <property type="entry name" value="DUF4358"/>
</dbReference>
<evidence type="ECO:0000256" key="1">
    <source>
        <dbReference type="SAM" id="SignalP"/>
    </source>
</evidence>
<keyword evidence="1" id="KW-0732">Signal</keyword>
<name>A0A9D0YUQ0_9FIRM</name>
<organism evidence="2 3">
    <name type="scientific">Candidatus Enterenecus faecium</name>
    <dbReference type="NCBI Taxonomy" id="2840780"/>
    <lineage>
        <taxon>Bacteria</taxon>
        <taxon>Bacillati</taxon>
        <taxon>Bacillota</taxon>
        <taxon>Clostridia</taxon>
        <taxon>Eubacteriales</taxon>
        <taxon>Candidatus Enterenecus</taxon>
    </lineage>
</organism>
<evidence type="ECO:0000313" key="3">
    <source>
        <dbReference type="Proteomes" id="UP000886879"/>
    </source>
</evidence>
<dbReference type="AlphaFoldDB" id="A0A9D0YUQ0"/>